<dbReference type="GO" id="GO:0046872">
    <property type="term" value="F:metal ion binding"/>
    <property type="evidence" value="ECO:0007669"/>
    <property type="project" value="UniProtKB-KW"/>
</dbReference>
<dbReference type="SUPFAM" id="SSF51261">
    <property type="entry name" value="Duplicated hybrid motif"/>
    <property type="match status" value="1"/>
</dbReference>
<evidence type="ECO:0000256" key="7">
    <source>
        <dbReference type="SAM" id="Phobius"/>
    </source>
</evidence>
<evidence type="ECO:0000313" key="9">
    <source>
        <dbReference type="EMBL" id="SFO26657.1"/>
    </source>
</evidence>
<dbReference type="Gene3D" id="2.70.70.10">
    <property type="entry name" value="Glucose Permease (Domain IIA)"/>
    <property type="match status" value="1"/>
</dbReference>
<evidence type="ECO:0000256" key="4">
    <source>
        <dbReference type="ARBA" id="ARBA00022801"/>
    </source>
</evidence>
<evidence type="ECO:0000256" key="3">
    <source>
        <dbReference type="ARBA" id="ARBA00022723"/>
    </source>
</evidence>
<dbReference type="PANTHER" id="PTHR21666">
    <property type="entry name" value="PEPTIDASE-RELATED"/>
    <property type="match status" value="1"/>
</dbReference>
<dbReference type="AlphaFoldDB" id="A0A1I5FSB5"/>
<keyword evidence="3" id="KW-0479">Metal-binding</keyword>
<dbReference type="PANTHER" id="PTHR21666:SF288">
    <property type="entry name" value="CELL DIVISION PROTEIN YTFB"/>
    <property type="match status" value="1"/>
</dbReference>
<organism evidence="9 10">
    <name type="scientific">Cohaesibacter marisflavi</name>
    <dbReference type="NCBI Taxonomy" id="655353"/>
    <lineage>
        <taxon>Bacteria</taxon>
        <taxon>Pseudomonadati</taxon>
        <taxon>Pseudomonadota</taxon>
        <taxon>Alphaproteobacteria</taxon>
        <taxon>Hyphomicrobiales</taxon>
        <taxon>Cohaesibacteraceae</taxon>
    </lineage>
</organism>
<gene>
    <name evidence="9" type="ORF">SAMN04488056_104185</name>
</gene>
<dbReference type="FunFam" id="2.70.70.10:FF:000006">
    <property type="entry name" value="M23 family peptidase"/>
    <property type="match status" value="1"/>
</dbReference>
<feature type="transmembrane region" description="Helical" evidence="7">
    <location>
        <begin position="35"/>
        <end position="60"/>
    </location>
</feature>
<name>A0A1I5FSB5_9HYPH</name>
<dbReference type="InterPro" id="IPR050570">
    <property type="entry name" value="Cell_wall_metabolism_enzyme"/>
</dbReference>
<feature type="domain" description="M23ase beta-sheet core" evidence="8">
    <location>
        <begin position="383"/>
        <end position="477"/>
    </location>
</feature>
<keyword evidence="10" id="KW-1185">Reference proteome</keyword>
<protein>
    <submittedName>
        <fullName evidence="9">Peptidase family M23</fullName>
    </submittedName>
</protein>
<reference evidence="9 10" key="1">
    <citation type="submission" date="2016-10" db="EMBL/GenBank/DDBJ databases">
        <authorList>
            <person name="de Groot N.N."/>
        </authorList>
    </citation>
    <scope>NUCLEOTIDE SEQUENCE [LARGE SCALE GENOMIC DNA]</scope>
    <source>
        <strain evidence="9 10">CGMCC 1.9157</strain>
    </source>
</reference>
<evidence type="ECO:0000256" key="1">
    <source>
        <dbReference type="ARBA" id="ARBA00001947"/>
    </source>
</evidence>
<evidence type="ECO:0000256" key="2">
    <source>
        <dbReference type="ARBA" id="ARBA00022670"/>
    </source>
</evidence>
<keyword evidence="5" id="KW-0862">Zinc</keyword>
<evidence type="ECO:0000259" key="8">
    <source>
        <dbReference type="Pfam" id="PF01551"/>
    </source>
</evidence>
<dbReference type="OrthoDB" id="9805070at2"/>
<dbReference type="Pfam" id="PF01551">
    <property type="entry name" value="Peptidase_M23"/>
    <property type="match status" value="1"/>
</dbReference>
<accession>A0A1I5FSB5</accession>
<proteinExistence type="predicted"/>
<dbReference type="EMBL" id="FOVR01000004">
    <property type="protein sequence ID" value="SFO26657.1"/>
    <property type="molecule type" value="Genomic_DNA"/>
</dbReference>
<comment type="cofactor">
    <cofactor evidence="1">
        <name>Zn(2+)</name>
        <dbReference type="ChEBI" id="CHEBI:29105"/>
    </cofactor>
</comment>
<evidence type="ECO:0000256" key="6">
    <source>
        <dbReference type="ARBA" id="ARBA00023049"/>
    </source>
</evidence>
<keyword evidence="7" id="KW-0472">Membrane</keyword>
<keyword evidence="6" id="KW-0482">Metalloprotease</keyword>
<dbReference type="GO" id="GO:0004222">
    <property type="term" value="F:metalloendopeptidase activity"/>
    <property type="evidence" value="ECO:0007669"/>
    <property type="project" value="TreeGrafter"/>
</dbReference>
<keyword evidence="2" id="KW-0645">Protease</keyword>
<evidence type="ECO:0000256" key="5">
    <source>
        <dbReference type="ARBA" id="ARBA00022833"/>
    </source>
</evidence>
<dbReference type="STRING" id="655353.SAMN04488056_104185"/>
<sequence>MLSEGRSREFGRRREPHRIIITHGDTVQDFIVRPWVVSGLAFFGILFSIMYLSATAYLVFRDDILSYSRAEQAQMQSKYEDRIAQLRSQIDRIASRQMLDQQALESHVQKLMQKQADFEAYSSVLDPIINKAREAGLPIRSELKVPLPKTAPWRTKEKQAAAPMAKPEASPNLALAYAGTAVAHAPVSAEAISSRFEELTRLGFRSSKSFTDSAAASTQTPQDSAPLLQTDETTALAYNEEETPSIFDATEVSSEDDKTILKLADATDRLEQEMIDSKVILHNLLNDLRYKSDRVEKRIASLGIRVDVPAENAAVGGPYIPISDEYNHDQLAEDAEKVEIALDRFVQLKNQVKKLPISHPLPSGRLSSKFGIRKDPFLNRMSMHSGIDVADRYGNSIRAAGIGTVTYAGPRSGYGIMVEVDHGNGVVSRYAHMSKALAKKGEHVNTGTIIGKVGSTGRSTGPHLHFETRVRGKAVNPYSFLIAGKELHKLI</sequence>
<evidence type="ECO:0000313" key="10">
    <source>
        <dbReference type="Proteomes" id="UP000199236"/>
    </source>
</evidence>
<keyword evidence="4" id="KW-0378">Hydrolase</keyword>
<dbReference type="GO" id="GO:0006508">
    <property type="term" value="P:proteolysis"/>
    <property type="evidence" value="ECO:0007669"/>
    <property type="project" value="UniProtKB-KW"/>
</dbReference>
<dbReference type="CDD" id="cd12797">
    <property type="entry name" value="M23_peptidase"/>
    <property type="match status" value="1"/>
</dbReference>
<keyword evidence="7" id="KW-1133">Transmembrane helix</keyword>
<dbReference type="InterPro" id="IPR016047">
    <property type="entry name" value="M23ase_b-sheet_dom"/>
</dbReference>
<dbReference type="InterPro" id="IPR011055">
    <property type="entry name" value="Dup_hybrid_motif"/>
</dbReference>
<dbReference type="RefSeq" id="WP_090071667.1">
    <property type="nucleotide sequence ID" value="NZ_FOVR01000004.1"/>
</dbReference>
<keyword evidence="7" id="KW-0812">Transmembrane</keyword>
<dbReference type="Proteomes" id="UP000199236">
    <property type="component" value="Unassembled WGS sequence"/>
</dbReference>